<reference evidence="1 2" key="1">
    <citation type="submission" date="2015-10" db="EMBL/GenBank/DDBJ databases">
        <title>Pseudomonas putida clinical strains.</title>
        <authorList>
            <person name="Molina L."/>
            <person name="Udaondo Z."/>
        </authorList>
    </citation>
    <scope>NUCLEOTIDE SEQUENCE [LARGE SCALE GENOMIC DNA]</scope>
    <source>
        <strain evidence="1 2">HB13667</strain>
    </source>
</reference>
<accession>A0A0P7DB20</accession>
<comment type="caution">
    <text evidence="1">The sequence shown here is derived from an EMBL/GenBank/DDBJ whole genome shotgun (WGS) entry which is preliminary data.</text>
</comment>
<organism evidence="1 2">
    <name type="scientific">Pseudomonas putida</name>
    <name type="common">Arthrobacter siderocapsulatus</name>
    <dbReference type="NCBI Taxonomy" id="303"/>
    <lineage>
        <taxon>Bacteria</taxon>
        <taxon>Pseudomonadati</taxon>
        <taxon>Pseudomonadota</taxon>
        <taxon>Gammaproteobacteria</taxon>
        <taxon>Pseudomonadales</taxon>
        <taxon>Pseudomonadaceae</taxon>
        <taxon>Pseudomonas</taxon>
    </lineage>
</organism>
<dbReference type="Proteomes" id="UP000050437">
    <property type="component" value="Unassembled WGS sequence"/>
</dbReference>
<evidence type="ECO:0000313" key="2">
    <source>
        <dbReference type="Proteomes" id="UP000050437"/>
    </source>
</evidence>
<evidence type="ECO:0000313" key="1">
    <source>
        <dbReference type="EMBL" id="KPM67614.1"/>
    </source>
</evidence>
<gene>
    <name evidence="1" type="ORF">HB13667_06105</name>
</gene>
<sequence>MRDTTTLRSSLFREELYQLELEYCNHYKRDDAEANNVRSKINSLILENCPKWTEWSQREVQSIFHIYNSISLSSKTIRKLAHMDLDGLSDITTTSFGDAISYVSGIADVDLSNVQEVRLERYECAYTEGECVSCNQDNHHIYYSIDSNQVSSVDLLCHELGHAADFTNSRQASADDNALYRHQSLAEAVAFYCQFRYLQDHGNIKKRTGALGAFLYTYLTYLICRYCFEQKTTLDKVVPAEAVDDEVFSSFFSAYTSLFGAEQAREFLAQKIYETQARFQGLGNVILEELNPRLGIPLGLALLEIENLDLALVSRMNILSDELKHIINSIDHSLNDKLSNMDALITKFIEQGK</sequence>
<dbReference type="RefSeq" id="WP_054572288.1">
    <property type="nucleotide sequence ID" value="NZ_LKKS01000033.1"/>
</dbReference>
<dbReference type="AlphaFoldDB" id="A0A0P7DB20"/>
<name>A0A0P7DB20_PSEPU</name>
<protein>
    <recommendedName>
        <fullName evidence="3">Peptidase M3A/M3B catalytic domain-containing protein</fullName>
    </recommendedName>
</protein>
<dbReference type="EMBL" id="LKKS01000033">
    <property type="protein sequence ID" value="KPM67614.1"/>
    <property type="molecule type" value="Genomic_DNA"/>
</dbReference>
<evidence type="ECO:0008006" key="3">
    <source>
        <dbReference type="Google" id="ProtNLM"/>
    </source>
</evidence>
<proteinExistence type="predicted"/>